<comment type="caution">
    <text evidence="5">The sequence shown here is derived from an EMBL/GenBank/DDBJ whole genome shotgun (WGS) entry which is preliminary data.</text>
</comment>
<keyword evidence="3" id="KW-0804">Transcription</keyword>
<evidence type="ECO:0000256" key="2">
    <source>
        <dbReference type="ARBA" id="ARBA00023125"/>
    </source>
</evidence>
<dbReference type="Pfam" id="PF00392">
    <property type="entry name" value="GntR"/>
    <property type="match status" value="1"/>
</dbReference>
<organism evidence="5 6">
    <name type="scientific">Labrys miyagiensis</name>
    <dbReference type="NCBI Taxonomy" id="346912"/>
    <lineage>
        <taxon>Bacteria</taxon>
        <taxon>Pseudomonadati</taxon>
        <taxon>Pseudomonadota</taxon>
        <taxon>Alphaproteobacteria</taxon>
        <taxon>Hyphomicrobiales</taxon>
        <taxon>Xanthobacteraceae</taxon>
        <taxon>Labrys</taxon>
    </lineage>
</organism>
<evidence type="ECO:0000313" key="5">
    <source>
        <dbReference type="EMBL" id="GLS23027.1"/>
    </source>
</evidence>
<dbReference type="InterPro" id="IPR036388">
    <property type="entry name" value="WH-like_DNA-bd_sf"/>
</dbReference>
<evidence type="ECO:0000256" key="3">
    <source>
        <dbReference type="ARBA" id="ARBA00023163"/>
    </source>
</evidence>
<dbReference type="SUPFAM" id="SSF46785">
    <property type="entry name" value="Winged helix' DNA-binding domain"/>
    <property type="match status" value="1"/>
</dbReference>
<dbReference type="Proteomes" id="UP001156882">
    <property type="component" value="Unassembled WGS sequence"/>
</dbReference>
<dbReference type="InterPro" id="IPR008920">
    <property type="entry name" value="TF_FadR/GntR_C"/>
</dbReference>
<keyword evidence="2" id="KW-0238">DNA-binding</keyword>
<dbReference type="SMART" id="SM00895">
    <property type="entry name" value="FCD"/>
    <property type="match status" value="1"/>
</dbReference>
<dbReference type="InterPro" id="IPR036390">
    <property type="entry name" value="WH_DNA-bd_sf"/>
</dbReference>
<dbReference type="PANTHER" id="PTHR43537">
    <property type="entry name" value="TRANSCRIPTIONAL REGULATOR, GNTR FAMILY"/>
    <property type="match status" value="1"/>
</dbReference>
<sequence>MHDKVYEAIRTGLVGGRFVPGRPVTLRGLADMLEVSPMPVRAAVTRLVAEGALALTATRRVSVPVMTPARFEELVRVRMLLEGEAAERALPAINAERLALIRAHDARVEACLAEDNAEGYMQANHAFHFAIYSAVPSTVLLPLIETLWLQFGPFMRNVYDGLDMTGLVDQHGRAIQAIEQGNAAELRAAIEADIGDGMRIIGKTALG</sequence>
<evidence type="ECO:0000259" key="4">
    <source>
        <dbReference type="SMART" id="SM00895"/>
    </source>
</evidence>
<dbReference type="Pfam" id="PF07729">
    <property type="entry name" value="FCD"/>
    <property type="match status" value="1"/>
</dbReference>
<keyword evidence="1" id="KW-0805">Transcription regulation</keyword>
<proteinExistence type="predicted"/>
<protein>
    <submittedName>
        <fullName evidence="5">GntR family transcriptional regulator</fullName>
    </submittedName>
</protein>
<dbReference type="SUPFAM" id="SSF48008">
    <property type="entry name" value="GntR ligand-binding domain-like"/>
    <property type="match status" value="1"/>
</dbReference>
<evidence type="ECO:0000313" key="6">
    <source>
        <dbReference type="Proteomes" id="UP001156882"/>
    </source>
</evidence>
<feature type="domain" description="GntR C-terminal" evidence="4">
    <location>
        <begin position="73"/>
        <end position="196"/>
    </location>
</feature>
<dbReference type="InterPro" id="IPR000524">
    <property type="entry name" value="Tscrpt_reg_HTH_GntR"/>
</dbReference>
<dbReference type="Gene3D" id="1.20.120.530">
    <property type="entry name" value="GntR ligand-binding domain-like"/>
    <property type="match status" value="1"/>
</dbReference>
<reference evidence="6" key="1">
    <citation type="journal article" date="2019" name="Int. J. Syst. Evol. Microbiol.">
        <title>The Global Catalogue of Microorganisms (GCM) 10K type strain sequencing project: providing services to taxonomists for standard genome sequencing and annotation.</title>
        <authorList>
            <consortium name="The Broad Institute Genomics Platform"/>
            <consortium name="The Broad Institute Genome Sequencing Center for Infectious Disease"/>
            <person name="Wu L."/>
            <person name="Ma J."/>
        </authorList>
    </citation>
    <scope>NUCLEOTIDE SEQUENCE [LARGE SCALE GENOMIC DNA]</scope>
    <source>
        <strain evidence="6">NBRC 101365</strain>
    </source>
</reference>
<gene>
    <name evidence="5" type="ORF">GCM10007874_60470</name>
</gene>
<dbReference type="Gene3D" id="1.10.10.10">
    <property type="entry name" value="Winged helix-like DNA-binding domain superfamily/Winged helix DNA-binding domain"/>
    <property type="match status" value="1"/>
</dbReference>
<accession>A0ABQ6CRT8</accession>
<dbReference type="PANTHER" id="PTHR43537:SF39">
    <property type="entry name" value="HTH-TYPE TRANSCRIPTIONAL REGULATOR MCBR"/>
    <property type="match status" value="1"/>
</dbReference>
<dbReference type="EMBL" id="BSPC01000069">
    <property type="protein sequence ID" value="GLS23027.1"/>
    <property type="molecule type" value="Genomic_DNA"/>
</dbReference>
<name>A0ABQ6CRT8_9HYPH</name>
<keyword evidence="6" id="KW-1185">Reference proteome</keyword>
<dbReference type="InterPro" id="IPR011711">
    <property type="entry name" value="GntR_C"/>
</dbReference>
<evidence type="ECO:0000256" key="1">
    <source>
        <dbReference type="ARBA" id="ARBA00023015"/>
    </source>
</evidence>